<feature type="domain" description="Peptidase M24" evidence="1">
    <location>
        <begin position="171"/>
        <end position="386"/>
    </location>
</feature>
<evidence type="ECO:0000313" key="3">
    <source>
        <dbReference type="EMBL" id="RDJ19898.1"/>
    </source>
</evidence>
<dbReference type="SUPFAM" id="SSF55920">
    <property type="entry name" value="Creatinase/aminopeptidase"/>
    <property type="match status" value="1"/>
</dbReference>
<dbReference type="CDD" id="cd01066">
    <property type="entry name" value="APP_MetAP"/>
    <property type="match status" value="1"/>
</dbReference>
<dbReference type="Pfam" id="PF01321">
    <property type="entry name" value="Creatinase_N"/>
    <property type="match status" value="1"/>
</dbReference>
<dbReference type="SUPFAM" id="SSF53092">
    <property type="entry name" value="Creatinase/prolidase N-terminal domain"/>
    <property type="match status" value="1"/>
</dbReference>
<gene>
    <name evidence="3" type="ORF">DWE98_27105</name>
</gene>
<keyword evidence="4" id="KW-1185">Reference proteome</keyword>
<evidence type="ECO:0000313" key="4">
    <source>
        <dbReference type="Proteomes" id="UP000255207"/>
    </source>
</evidence>
<dbReference type="PANTHER" id="PTHR46112:SF3">
    <property type="entry name" value="AMINOPEPTIDASE YPDF"/>
    <property type="match status" value="1"/>
</dbReference>
<dbReference type="Gene3D" id="3.90.230.10">
    <property type="entry name" value="Creatinase/methionine aminopeptidase superfamily"/>
    <property type="match status" value="1"/>
</dbReference>
<dbReference type="InterPro" id="IPR000994">
    <property type="entry name" value="Pept_M24"/>
</dbReference>
<accession>A0A370KY53</accession>
<dbReference type="InterPro" id="IPR050659">
    <property type="entry name" value="Peptidase_M24B"/>
</dbReference>
<dbReference type="RefSeq" id="WP_114832443.1">
    <property type="nucleotide sequence ID" value="NZ_QQTO01000030.1"/>
</dbReference>
<feature type="domain" description="Creatinase N-terminal" evidence="2">
    <location>
        <begin position="21"/>
        <end position="158"/>
    </location>
</feature>
<dbReference type="PANTHER" id="PTHR46112">
    <property type="entry name" value="AMINOPEPTIDASE"/>
    <property type="match status" value="1"/>
</dbReference>
<evidence type="ECO:0000259" key="1">
    <source>
        <dbReference type="Pfam" id="PF00557"/>
    </source>
</evidence>
<sequence length="401" mass="42756">MLASPTAAPPPVPSDADYRNRLKRTQVEMKKRGFDILALAGADILRFLTGLHGLPVTRPIWLIVPQNGNPGFVSPGSEVKEIQARSGTPVIARWVEWEEPVPAPTTHQDALAGYVAESAPQARTIGIDFNGTNGANIELVRQALGQERVRDAGLLLRDLLAIKDAAALDVIRLSCDVIGHQFRASVDAVAPGIAEWEVSLASFVAGTRRAAELWNGNEEQSPLALGLHMTGSGAERTARCHAAGAGRRMREGDVVQICRCSTGFFGHLIGYDRPVQVGSTRPSAEMRKVIDLARESQEAALAATRPGATADAVHAAAMAVIDRGGWENPVLHRTGRSIGYSSWDGHEIKAGSQTVLEPGMVITIEPGIYVDGVGGARFGDTVLVTEAGHEVLTPFDLGRDI</sequence>
<dbReference type="InterPro" id="IPR029149">
    <property type="entry name" value="Creatin/AminoP/Spt16_N"/>
</dbReference>
<dbReference type="Proteomes" id="UP000255207">
    <property type="component" value="Unassembled WGS sequence"/>
</dbReference>
<dbReference type="OrthoDB" id="9803194at2"/>
<reference evidence="4" key="1">
    <citation type="submission" date="2018-07" db="EMBL/GenBank/DDBJ databases">
        <authorList>
            <person name="Safronova V.I."/>
            <person name="Chirak E.R."/>
            <person name="Sazanova A.L."/>
        </authorList>
    </citation>
    <scope>NUCLEOTIDE SEQUENCE [LARGE SCALE GENOMIC DNA]</scope>
    <source>
        <strain evidence="4">RCAM04685</strain>
    </source>
</reference>
<organism evidence="3 4">
    <name type="scientific">Bosea caraganae</name>
    <dbReference type="NCBI Taxonomy" id="2763117"/>
    <lineage>
        <taxon>Bacteria</taxon>
        <taxon>Pseudomonadati</taxon>
        <taxon>Pseudomonadota</taxon>
        <taxon>Alphaproteobacteria</taxon>
        <taxon>Hyphomicrobiales</taxon>
        <taxon>Boseaceae</taxon>
        <taxon>Bosea</taxon>
    </lineage>
</organism>
<dbReference type="InterPro" id="IPR036005">
    <property type="entry name" value="Creatinase/aminopeptidase-like"/>
</dbReference>
<keyword evidence="3" id="KW-0378">Hydrolase</keyword>
<keyword evidence="3" id="KW-0031">Aminopeptidase</keyword>
<dbReference type="InterPro" id="IPR000587">
    <property type="entry name" value="Creatinase_N"/>
</dbReference>
<comment type="caution">
    <text evidence="3">The sequence shown here is derived from an EMBL/GenBank/DDBJ whole genome shotgun (WGS) entry which is preliminary data.</text>
</comment>
<protein>
    <submittedName>
        <fullName evidence="3">Aminopeptidase P family protein</fullName>
    </submittedName>
</protein>
<keyword evidence="3" id="KW-0645">Protease</keyword>
<dbReference type="EMBL" id="QQTP01000025">
    <property type="protein sequence ID" value="RDJ19898.1"/>
    <property type="molecule type" value="Genomic_DNA"/>
</dbReference>
<dbReference type="Pfam" id="PF00557">
    <property type="entry name" value="Peptidase_M24"/>
    <property type="match status" value="1"/>
</dbReference>
<name>A0A370KY53_9HYPH</name>
<proteinExistence type="predicted"/>
<dbReference type="AlphaFoldDB" id="A0A370KY53"/>
<dbReference type="Gene3D" id="3.40.350.10">
    <property type="entry name" value="Creatinase/prolidase N-terminal domain"/>
    <property type="match status" value="1"/>
</dbReference>
<evidence type="ECO:0000259" key="2">
    <source>
        <dbReference type="Pfam" id="PF01321"/>
    </source>
</evidence>
<dbReference type="GO" id="GO:0004177">
    <property type="term" value="F:aminopeptidase activity"/>
    <property type="evidence" value="ECO:0007669"/>
    <property type="project" value="UniProtKB-KW"/>
</dbReference>